<comment type="caution">
    <text evidence="5">The sequence shown here is derived from an EMBL/GenBank/DDBJ whole genome shotgun (WGS) entry which is preliminary data.</text>
</comment>
<accession>A0AA39FB08</accession>
<evidence type="ECO:0000256" key="3">
    <source>
        <dbReference type="PROSITE-ProRule" id="PRU00023"/>
    </source>
</evidence>
<evidence type="ECO:0000313" key="6">
    <source>
        <dbReference type="Proteomes" id="UP001168990"/>
    </source>
</evidence>
<dbReference type="SMART" id="SM00248">
    <property type="entry name" value="ANK"/>
    <property type="match status" value="3"/>
</dbReference>
<dbReference type="PROSITE" id="PS50297">
    <property type="entry name" value="ANK_REP_REGION"/>
    <property type="match status" value="1"/>
</dbReference>
<reference evidence="5" key="1">
    <citation type="journal article" date="2023" name="bioRxiv">
        <title>Scaffold-level genome assemblies of two parasitoid biocontrol wasps reveal the parthenogenesis mechanism and an associated novel virus.</title>
        <authorList>
            <person name="Inwood S."/>
            <person name="Skelly J."/>
            <person name="Guhlin J."/>
            <person name="Harrop T."/>
            <person name="Goldson S."/>
            <person name="Dearden P."/>
        </authorList>
    </citation>
    <scope>NUCLEOTIDE SEQUENCE</scope>
    <source>
        <strain evidence="5">Irish</strain>
        <tissue evidence="5">Whole body</tissue>
    </source>
</reference>
<dbReference type="PANTHER" id="PTHR24180:SF45">
    <property type="entry name" value="POLY [ADP-RIBOSE] POLYMERASE TANKYRASE"/>
    <property type="match status" value="1"/>
</dbReference>
<feature type="repeat" description="ANK" evidence="3">
    <location>
        <begin position="148"/>
        <end position="180"/>
    </location>
</feature>
<dbReference type="PROSITE" id="PS50088">
    <property type="entry name" value="ANK_REPEAT"/>
    <property type="match status" value="1"/>
</dbReference>
<evidence type="ECO:0000313" key="5">
    <source>
        <dbReference type="EMBL" id="KAK0166183.1"/>
    </source>
</evidence>
<dbReference type="Pfam" id="PF12796">
    <property type="entry name" value="Ank_2"/>
    <property type="match status" value="1"/>
</dbReference>
<dbReference type="InterPro" id="IPR002110">
    <property type="entry name" value="Ankyrin_rpt"/>
</dbReference>
<keyword evidence="1" id="KW-0677">Repeat</keyword>
<dbReference type="Gene3D" id="1.25.40.20">
    <property type="entry name" value="Ankyrin repeat-containing domain"/>
    <property type="match status" value="1"/>
</dbReference>
<feature type="compositionally biased region" description="Basic and acidic residues" evidence="4">
    <location>
        <begin position="47"/>
        <end position="68"/>
    </location>
</feature>
<dbReference type="InterPro" id="IPR051637">
    <property type="entry name" value="Ank_repeat_dom-contain_49"/>
</dbReference>
<evidence type="ECO:0000256" key="4">
    <source>
        <dbReference type="SAM" id="MobiDB-lite"/>
    </source>
</evidence>
<proteinExistence type="predicted"/>
<keyword evidence="2 3" id="KW-0040">ANK repeat</keyword>
<feature type="region of interest" description="Disordered" evidence="4">
    <location>
        <begin position="37"/>
        <end position="98"/>
    </location>
</feature>
<feature type="compositionally biased region" description="Polar residues" evidence="4">
    <location>
        <begin position="70"/>
        <end position="88"/>
    </location>
</feature>
<reference evidence="5" key="2">
    <citation type="submission" date="2023-03" db="EMBL/GenBank/DDBJ databases">
        <authorList>
            <person name="Inwood S.N."/>
            <person name="Skelly J.G."/>
            <person name="Guhlin J."/>
            <person name="Harrop T.W.R."/>
            <person name="Goldson S.G."/>
            <person name="Dearden P.K."/>
        </authorList>
    </citation>
    <scope>NUCLEOTIDE SEQUENCE</scope>
    <source>
        <strain evidence="5">Irish</strain>
        <tissue evidence="5">Whole body</tissue>
    </source>
</reference>
<sequence length="280" mass="29834">MIEDDVKFISGLYLMEIKPNIEMFKTMKELDWSRIVPSCSNSKKTGGGKDDKKNPSSKEESPIGKDDGAGSSSTGSNGLPSAEPSQPGSKPGSAGATAREGAQRLLGLATRSEWAPVDQLLKTMEKAMQSAGDDGNPAPLAGVMDPTTGMTPLMYAVKDNRTALIDRLIELGADVCARNNDNYNALHIAAMYSREDVVKLLLSKRGVDPYAAGGPKQQTAVHLVASRQTGTATSILRALLNAAGRDIRLIVDGLNLIGDEKLSANDFIVSKTKLENYPKV</sequence>
<dbReference type="AlphaFoldDB" id="A0AA39FB08"/>
<organism evidence="5 6">
    <name type="scientific">Microctonus aethiopoides</name>
    <dbReference type="NCBI Taxonomy" id="144406"/>
    <lineage>
        <taxon>Eukaryota</taxon>
        <taxon>Metazoa</taxon>
        <taxon>Ecdysozoa</taxon>
        <taxon>Arthropoda</taxon>
        <taxon>Hexapoda</taxon>
        <taxon>Insecta</taxon>
        <taxon>Pterygota</taxon>
        <taxon>Neoptera</taxon>
        <taxon>Endopterygota</taxon>
        <taxon>Hymenoptera</taxon>
        <taxon>Apocrita</taxon>
        <taxon>Ichneumonoidea</taxon>
        <taxon>Braconidae</taxon>
        <taxon>Euphorinae</taxon>
        <taxon>Microctonus</taxon>
    </lineage>
</organism>
<dbReference type="EMBL" id="JAQQBS010001422">
    <property type="protein sequence ID" value="KAK0166183.1"/>
    <property type="molecule type" value="Genomic_DNA"/>
</dbReference>
<evidence type="ECO:0000256" key="2">
    <source>
        <dbReference type="ARBA" id="ARBA00023043"/>
    </source>
</evidence>
<dbReference type="InterPro" id="IPR036770">
    <property type="entry name" value="Ankyrin_rpt-contain_sf"/>
</dbReference>
<dbReference type="Proteomes" id="UP001168990">
    <property type="component" value="Unassembled WGS sequence"/>
</dbReference>
<dbReference type="PANTHER" id="PTHR24180">
    <property type="entry name" value="CYCLIN-DEPENDENT KINASE INHIBITOR 2C-RELATED"/>
    <property type="match status" value="1"/>
</dbReference>
<gene>
    <name evidence="5" type="ORF">PV328_004625</name>
</gene>
<keyword evidence="6" id="KW-1185">Reference proteome</keyword>
<evidence type="ECO:0000256" key="1">
    <source>
        <dbReference type="ARBA" id="ARBA00022737"/>
    </source>
</evidence>
<dbReference type="SUPFAM" id="SSF48403">
    <property type="entry name" value="Ankyrin repeat"/>
    <property type="match status" value="1"/>
</dbReference>
<name>A0AA39FB08_9HYME</name>
<protein>
    <submittedName>
        <fullName evidence="5">Uncharacterized protein</fullName>
    </submittedName>
</protein>